<accession>A0A1M7KJZ9</accession>
<dbReference type="GO" id="GO:0140359">
    <property type="term" value="F:ABC-type transporter activity"/>
    <property type="evidence" value="ECO:0007669"/>
    <property type="project" value="InterPro"/>
</dbReference>
<evidence type="ECO:0000313" key="7">
    <source>
        <dbReference type="EMBL" id="SHM65717.1"/>
    </source>
</evidence>
<keyword evidence="3 5" id="KW-1133">Transmembrane helix</keyword>
<keyword evidence="4 5" id="KW-0472">Membrane</keyword>
<sequence length="417" mass="47706">MLFRKECRKIFHSLTYIIYCIIVFLMLTTQYFSDCAEKVYRPVQGEYDYGETIVEDHDLIMSKAGDALTRDFLANRYVCYPFGFYKAVHLNDKKQARIEKYVCEITGLDREGIEEKKNSTQICNYTDGTHDYSEYEIKDMPVSDTMTYERFTEIMADVDDILGGGSSYAADDLVFNFSRMPMTYEQAVEKYNVMIEDDRISGAYARLFSDYAGFVLAIMPVFVAAALAAADRRHRMSELVYSRKLSSFRMVFTRFAALVTTMFIPVFICMIAAFIQLIALYGTKDMDMSAMFTLPSFWLLPNIMTASAVGMLVTEVFSGGAAILVQFIWWFMGLMTAGAAGLVGKISRFTFICRHNSLDYRDAFLMNWDKFVFNRVFYMAASIAAAVITVLVYELKRGGDFNGIRLFGKDSIFRRKA</sequence>
<feature type="transmembrane region" description="Helical" evidence="5">
    <location>
        <begin position="321"/>
        <end position="342"/>
    </location>
</feature>
<gene>
    <name evidence="7" type="ORF">SAMN04487860_10942</name>
</gene>
<protein>
    <submittedName>
        <fullName evidence="7">ABC-2 family transporter protein</fullName>
    </submittedName>
</protein>
<name>A0A1M7KJZ9_RUMFL</name>
<evidence type="ECO:0000259" key="6">
    <source>
        <dbReference type="Pfam" id="PF12698"/>
    </source>
</evidence>
<dbReference type="AlphaFoldDB" id="A0A1M7KJZ9"/>
<dbReference type="Proteomes" id="UP000184394">
    <property type="component" value="Unassembled WGS sequence"/>
</dbReference>
<feature type="transmembrane region" description="Helical" evidence="5">
    <location>
        <begin position="211"/>
        <end position="230"/>
    </location>
</feature>
<evidence type="ECO:0000256" key="4">
    <source>
        <dbReference type="ARBA" id="ARBA00023136"/>
    </source>
</evidence>
<evidence type="ECO:0000256" key="2">
    <source>
        <dbReference type="ARBA" id="ARBA00022692"/>
    </source>
</evidence>
<evidence type="ECO:0000256" key="1">
    <source>
        <dbReference type="ARBA" id="ARBA00004141"/>
    </source>
</evidence>
<feature type="transmembrane region" description="Helical" evidence="5">
    <location>
        <begin position="12"/>
        <end position="32"/>
    </location>
</feature>
<feature type="transmembrane region" description="Helical" evidence="5">
    <location>
        <begin position="251"/>
        <end position="275"/>
    </location>
</feature>
<dbReference type="InterPro" id="IPR013525">
    <property type="entry name" value="ABC2_TM"/>
</dbReference>
<organism evidence="7 8">
    <name type="scientific">Ruminococcus flavefaciens</name>
    <dbReference type="NCBI Taxonomy" id="1265"/>
    <lineage>
        <taxon>Bacteria</taxon>
        <taxon>Bacillati</taxon>
        <taxon>Bacillota</taxon>
        <taxon>Clostridia</taxon>
        <taxon>Eubacteriales</taxon>
        <taxon>Oscillospiraceae</taxon>
        <taxon>Ruminococcus</taxon>
    </lineage>
</organism>
<evidence type="ECO:0000256" key="5">
    <source>
        <dbReference type="SAM" id="Phobius"/>
    </source>
</evidence>
<feature type="domain" description="ABC-2 type transporter transmembrane" evidence="6">
    <location>
        <begin position="181"/>
        <end position="336"/>
    </location>
</feature>
<keyword evidence="2 5" id="KW-0812">Transmembrane</keyword>
<dbReference type="EMBL" id="FRCT01000009">
    <property type="protein sequence ID" value="SHM65717.1"/>
    <property type="molecule type" value="Genomic_DNA"/>
</dbReference>
<evidence type="ECO:0000256" key="3">
    <source>
        <dbReference type="ARBA" id="ARBA00022989"/>
    </source>
</evidence>
<evidence type="ECO:0000313" key="8">
    <source>
        <dbReference type="Proteomes" id="UP000184394"/>
    </source>
</evidence>
<dbReference type="RefSeq" id="WP_072951228.1">
    <property type="nucleotide sequence ID" value="NZ_FRCT01000009.1"/>
</dbReference>
<dbReference type="OrthoDB" id="1708273at2"/>
<comment type="subcellular location">
    <subcellularLocation>
        <location evidence="1">Membrane</location>
        <topology evidence="1">Multi-pass membrane protein</topology>
    </subcellularLocation>
</comment>
<dbReference type="Pfam" id="PF12698">
    <property type="entry name" value="ABC2_membrane_3"/>
    <property type="match status" value="1"/>
</dbReference>
<feature type="transmembrane region" description="Helical" evidence="5">
    <location>
        <begin position="376"/>
        <end position="395"/>
    </location>
</feature>
<proteinExistence type="predicted"/>
<feature type="transmembrane region" description="Helical" evidence="5">
    <location>
        <begin position="295"/>
        <end position="314"/>
    </location>
</feature>
<reference evidence="7 8" key="1">
    <citation type="submission" date="2016-11" db="EMBL/GenBank/DDBJ databases">
        <authorList>
            <person name="Jaros S."/>
            <person name="Januszkiewicz K."/>
            <person name="Wedrychowicz H."/>
        </authorList>
    </citation>
    <scope>NUCLEOTIDE SEQUENCE [LARGE SCALE GENOMIC DNA]</scope>
    <source>
        <strain evidence="7 8">Y1</strain>
    </source>
</reference>
<dbReference type="GO" id="GO:0016020">
    <property type="term" value="C:membrane"/>
    <property type="evidence" value="ECO:0007669"/>
    <property type="project" value="UniProtKB-SubCell"/>
</dbReference>